<feature type="transmembrane region" description="Helical" evidence="1">
    <location>
        <begin position="27"/>
        <end position="46"/>
    </location>
</feature>
<accession>A0A5S4FYC5</accession>
<reference evidence="2 3" key="1">
    <citation type="submission" date="2019-05" db="EMBL/GenBank/DDBJ databases">
        <title>Draft genome sequence of Nonomuraea zeae DSM 100528.</title>
        <authorList>
            <person name="Saricaoglu S."/>
            <person name="Isik K."/>
        </authorList>
    </citation>
    <scope>NUCLEOTIDE SEQUENCE [LARGE SCALE GENOMIC DNA]</scope>
    <source>
        <strain evidence="2 3">DSM 100528</strain>
    </source>
</reference>
<proteinExistence type="predicted"/>
<evidence type="ECO:0008006" key="4">
    <source>
        <dbReference type="Google" id="ProtNLM"/>
    </source>
</evidence>
<dbReference type="AlphaFoldDB" id="A0A5S4FYC5"/>
<keyword evidence="1" id="KW-1133">Transmembrane helix</keyword>
<organism evidence="2 3">
    <name type="scientific">Nonomuraea zeae</name>
    <dbReference type="NCBI Taxonomy" id="1642303"/>
    <lineage>
        <taxon>Bacteria</taxon>
        <taxon>Bacillati</taxon>
        <taxon>Actinomycetota</taxon>
        <taxon>Actinomycetes</taxon>
        <taxon>Streptosporangiales</taxon>
        <taxon>Streptosporangiaceae</taxon>
        <taxon>Nonomuraea</taxon>
    </lineage>
</organism>
<keyword evidence="1" id="KW-0812">Transmembrane</keyword>
<dbReference type="EMBL" id="VCKX01000224">
    <property type="protein sequence ID" value="TMR25708.1"/>
    <property type="molecule type" value="Genomic_DNA"/>
</dbReference>
<evidence type="ECO:0000313" key="2">
    <source>
        <dbReference type="EMBL" id="TMR25708.1"/>
    </source>
</evidence>
<keyword evidence="1" id="KW-0472">Membrane</keyword>
<dbReference type="Proteomes" id="UP000306628">
    <property type="component" value="Unassembled WGS sequence"/>
</dbReference>
<keyword evidence="3" id="KW-1185">Reference proteome</keyword>
<comment type="caution">
    <text evidence="2">The sequence shown here is derived from an EMBL/GenBank/DDBJ whole genome shotgun (WGS) entry which is preliminary data.</text>
</comment>
<sequence>MSDAASQPTPPPPPGDGFWISKETVRILVKGAIGLAVVYLLIRVGADPSVLGPILKALKL</sequence>
<name>A0A5S4FYC5_9ACTN</name>
<evidence type="ECO:0000256" key="1">
    <source>
        <dbReference type="SAM" id="Phobius"/>
    </source>
</evidence>
<dbReference type="RefSeq" id="WP_138695994.1">
    <property type="nucleotide sequence ID" value="NZ_JBHSAZ010000073.1"/>
</dbReference>
<gene>
    <name evidence="2" type="ORF">ETD85_45080</name>
</gene>
<evidence type="ECO:0000313" key="3">
    <source>
        <dbReference type="Proteomes" id="UP000306628"/>
    </source>
</evidence>
<protein>
    <recommendedName>
        <fullName evidence="4">DUF1206 domain-containing protein</fullName>
    </recommendedName>
</protein>